<organism evidence="1 2">
    <name type="scientific">Nannocystis pusilla</name>
    <dbReference type="NCBI Taxonomy" id="889268"/>
    <lineage>
        <taxon>Bacteria</taxon>
        <taxon>Pseudomonadati</taxon>
        <taxon>Myxococcota</taxon>
        <taxon>Polyangia</taxon>
        <taxon>Nannocystales</taxon>
        <taxon>Nannocystaceae</taxon>
        <taxon>Nannocystis</taxon>
    </lineage>
</organism>
<keyword evidence="2" id="KW-1185">Reference proteome</keyword>
<proteinExistence type="predicted"/>
<reference evidence="1" key="1">
    <citation type="submission" date="2022-11" db="EMBL/GenBank/DDBJ databases">
        <title>Minimal conservation of predation-associated metabolite biosynthetic gene clusters underscores biosynthetic potential of Myxococcota including descriptions for ten novel species: Archangium lansinium sp. nov., Myxococcus landrumus sp. nov., Nannocystis bai.</title>
        <authorList>
            <person name="Ahearne A."/>
            <person name="Stevens C."/>
            <person name="Phillips K."/>
        </authorList>
    </citation>
    <scope>NUCLEOTIDE SEQUENCE</scope>
    <source>
        <strain evidence="1">Na p29</strain>
    </source>
</reference>
<evidence type="ECO:0000313" key="2">
    <source>
        <dbReference type="Proteomes" id="UP001150924"/>
    </source>
</evidence>
<gene>
    <name evidence="1" type="ORF">OV079_28710</name>
</gene>
<sequence length="73" mass="7977">MSDPEDEARRVCGCQFVGLPGRCREQVFEAGLCPYCDDAPLHRHCAGRGSNAVAFTLEPIEVYCSACERGRVA</sequence>
<name>A0A9X3IZF7_9BACT</name>
<dbReference type="Proteomes" id="UP001150924">
    <property type="component" value="Unassembled WGS sequence"/>
</dbReference>
<accession>A0A9X3IZF7</accession>
<dbReference type="EMBL" id="JAPNKE010000002">
    <property type="protein sequence ID" value="MCY1009476.1"/>
    <property type="molecule type" value="Genomic_DNA"/>
</dbReference>
<dbReference type="RefSeq" id="WP_267772143.1">
    <property type="nucleotide sequence ID" value="NZ_JAPNKE010000002.1"/>
</dbReference>
<comment type="caution">
    <text evidence="1">The sequence shown here is derived from an EMBL/GenBank/DDBJ whole genome shotgun (WGS) entry which is preliminary data.</text>
</comment>
<protein>
    <submittedName>
        <fullName evidence="1">Uncharacterized protein</fullName>
    </submittedName>
</protein>
<dbReference type="AlphaFoldDB" id="A0A9X3IZF7"/>
<evidence type="ECO:0000313" key="1">
    <source>
        <dbReference type="EMBL" id="MCY1009476.1"/>
    </source>
</evidence>